<sequence length="60" mass="6114">MADPVPAGSDVSSGTYKCTNCGYDLKVGSTEHLPPCPSCGNGEYKTITGGDAADDPYPDS</sequence>
<protein>
    <submittedName>
        <fullName evidence="1">Zinc ribbon family protein</fullName>
    </submittedName>
</protein>
<dbReference type="RefSeq" id="WP_121250747.1">
    <property type="nucleotide sequence ID" value="NZ_RBIL01000001.1"/>
</dbReference>
<keyword evidence="2" id="KW-1185">Reference proteome</keyword>
<dbReference type="OrthoDB" id="3837942at2"/>
<comment type="caution">
    <text evidence="1">The sequence shown here is derived from an EMBL/GenBank/DDBJ whole genome shotgun (WGS) entry which is preliminary data.</text>
</comment>
<dbReference type="InterPro" id="IPR009912">
    <property type="entry name" value="DUF1451"/>
</dbReference>
<organism evidence="1 2">
    <name type="scientific">Solirubrobacter pauli</name>
    <dbReference type="NCBI Taxonomy" id="166793"/>
    <lineage>
        <taxon>Bacteria</taxon>
        <taxon>Bacillati</taxon>
        <taxon>Actinomycetota</taxon>
        <taxon>Thermoleophilia</taxon>
        <taxon>Solirubrobacterales</taxon>
        <taxon>Solirubrobacteraceae</taxon>
        <taxon>Solirubrobacter</taxon>
    </lineage>
</organism>
<dbReference type="Proteomes" id="UP000278962">
    <property type="component" value="Unassembled WGS sequence"/>
</dbReference>
<dbReference type="Pfam" id="PF07295">
    <property type="entry name" value="DUF1451"/>
    <property type="match status" value="1"/>
</dbReference>
<evidence type="ECO:0000313" key="2">
    <source>
        <dbReference type="Proteomes" id="UP000278962"/>
    </source>
</evidence>
<accession>A0A660LJ18</accession>
<name>A0A660LJ18_9ACTN</name>
<proteinExistence type="predicted"/>
<evidence type="ECO:0000313" key="1">
    <source>
        <dbReference type="EMBL" id="RKQ92981.1"/>
    </source>
</evidence>
<dbReference type="AlphaFoldDB" id="A0A660LJ18"/>
<dbReference type="EMBL" id="RBIL01000001">
    <property type="protein sequence ID" value="RKQ92981.1"/>
    <property type="molecule type" value="Genomic_DNA"/>
</dbReference>
<reference evidence="1 2" key="1">
    <citation type="submission" date="2018-10" db="EMBL/GenBank/DDBJ databases">
        <title>Genomic Encyclopedia of Archaeal and Bacterial Type Strains, Phase II (KMG-II): from individual species to whole genera.</title>
        <authorList>
            <person name="Goeker M."/>
        </authorList>
    </citation>
    <scope>NUCLEOTIDE SEQUENCE [LARGE SCALE GENOMIC DNA]</scope>
    <source>
        <strain evidence="1 2">DSM 14954</strain>
    </source>
</reference>
<gene>
    <name evidence="1" type="ORF">C8N24_2838</name>
</gene>